<protein>
    <submittedName>
        <fullName evidence="1">Uncharacterized protein</fullName>
    </submittedName>
</protein>
<gene>
    <name evidence="1" type="ORF">SY89_02403</name>
</gene>
<reference evidence="2" key="1">
    <citation type="submission" date="2013-11" db="EMBL/GenBank/DDBJ databases">
        <authorList>
            <person name="Hoang H.T."/>
            <person name="Killian M.L."/>
            <person name="Madson D.M."/>
            <person name="Arruda P.H.E."/>
            <person name="Sun D."/>
            <person name="Schwartz K.J."/>
            <person name="Yoon K."/>
        </authorList>
    </citation>
    <scope>NUCLEOTIDE SEQUENCE [LARGE SCALE GENOMIC DNA]</scope>
    <source>
        <strain evidence="2">CDK2</strain>
    </source>
</reference>
<organism evidence="1 2">
    <name type="scientific">Halolamina pelagica</name>
    <dbReference type="NCBI Taxonomy" id="699431"/>
    <lineage>
        <taxon>Archaea</taxon>
        <taxon>Methanobacteriati</taxon>
        <taxon>Methanobacteriota</taxon>
        <taxon>Stenosarchaea group</taxon>
        <taxon>Halobacteria</taxon>
        <taxon>Halobacteriales</taxon>
        <taxon>Haloferacaceae</taxon>
    </lineage>
</organism>
<dbReference type="OrthoDB" id="242565at2157"/>
<keyword evidence="2" id="KW-1185">Reference proteome</keyword>
<dbReference type="Proteomes" id="UP000050535">
    <property type="component" value="Unassembled WGS sequence"/>
</dbReference>
<dbReference type="RefSeq" id="WP_054584178.1">
    <property type="nucleotide sequence ID" value="NZ_LGUC01000001.1"/>
</dbReference>
<name>A0A0P7GQY1_9EURY</name>
<comment type="caution">
    <text evidence="1">The sequence shown here is derived from an EMBL/GenBank/DDBJ whole genome shotgun (WGS) entry which is preliminary data.</text>
</comment>
<dbReference type="AlphaFoldDB" id="A0A0P7GQY1"/>
<dbReference type="STRING" id="699431.SY89_02403"/>
<proteinExistence type="predicted"/>
<evidence type="ECO:0000313" key="1">
    <source>
        <dbReference type="EMBL" id="KPN31654.1"/>
    </source>
</evidence>
<accession>A0A0P7GQY1</accession>
<evidence type="ECO:0000313" key="2">
    <source>
        <dbReference type="Proteomes" id="UP000050535"/>
    </source>
</evidence>
<sequence>MPPVSVGTFASEFRGRSASDRTAFVAALWDARGWETTVEADTVVAEQEDERRRIRVVDPGRFGTPDLDGVDVLVTARDRAAVRDAAADAGVAYVPPAELRDLLLYGIDRDTAARLYTEWIDHPSSGRSTATEPGRP</sequence>
<dbReference type="EMBL" id="LGUC01000001">
    <property type="protein sequence ID" value="KPN31654.1"/>
    <property type="molecule type" value="Genomic_DNA"/>
</dbReference>